<dbReference type="AlphaFoldDB" id="A0A242M5V9"/>
<comment type="caution">
    <text evidence="1">The sequence shown here is derived from an EMBL/GenBank/DDBJ whole genome shotgun (WGS) entry which is preliminary data.</text>
</comment>
<sequence>MELKMPILNVKVSGEKSAEKVLAISDMLLELTSSLLGKKRDVTAITIQFVNPDSWVIAGKPLTEHKKASFYMDIKVTDETNTKDEKARYIAQVYAGFARILGELHEESYIYVEDVRAASYGYGGRTQEYRYHH</sequence>
<dbReference type="PANTHER" id="PTHR35530:SF1">
    <property type="entry name" value="2-HYDROXYMUCONATE TAUTOMERASE"/>
    <property type="match status" value="1"/>
</dbReference>
<dbReference type="InterPro" id="IPR014347">
    <property type="entry name" value="Tautomerase/MIF_sf"/>
</dbReference>
<gene>
    <name evidence="1" type="ORF">PAMC26510_35225</name>
</gene>
<accession>A0A242M5V9</accession>
<protein>
    <recommendedName>
        <fullName evidence="3">4-oxalocrotonate tautomerase</fullName>
    </recommendedName>
</protein>
<dbReference type="SUPFAM" id="SSF55331">
    <property type="entry name" value="Tautomerase/MIF"/>
    <property type="match status" value="1"/>
</dbReference>
<dbReference type="Gene3D" id="3.30.429.10">
    <property type="entry name" value="Macrophage Migration Inhibitory Factor"/>
    <property type="match status" value="2"/>
</dbReference>
<proteinExistence type="predicted"/>
<evidence type="ECO:0000313" key="2">
    <source>
        <dbReference type="Proteomes" id="UP000194546"/>
    </source>
</evidence>
<name>A0A242M5V9_CABSO</name>
<dbReference type="PANTHER" id="PTHR35530">
    <property type="entry name" value="TAUTOMERASE-RELATED"/>
    <property type="match status" value="1"/>
</dbReference>
<evidence type="ECO:0008006" key="3">
    <source>
        <dbReference type="Google" id="ProtNLM"/>
    </source>
</evidence>
<reference evidence="1 2" key="1">
    <citation type="submission" date="2017-03" db="EMBL/GenBank/DDBJ databases">
        <title>Genome analysis of strain PAMC 26510.</title>
        <authorList>
            <person name="Oh H.-M."/>
            <person name="Yang J.-A."/>
        </authorList>
    </citation>
    <scope>NUCLEOTIDE SEQUENCE [LARGE SCALE GENOMIC DNA]</scope>
    <source>
        <strain evidence="1 2">PAMC 26510</strain>
    </source>
</reference>
<organism evidence="1 2">
    <name type="scientific">Caballeronia sordidicola</name>
    <name type="common">Burkholderia sordidicola</name>
    <dbReference type="NCBI Taxonomy" id="196367"/>
    <lineage>
        <taxon>Bacteria</taxon>
        <taxon>Pseudomonadati</taxon>
        <taxon>Pseudomonadota</taxon>
        <taxon>Betaproteobacteria</taxon>
        <taxon>Burkholderiales</taxon>
        <taxon>Burkholderiaceae</taxon>
        <taxon>Caballeronia</taxon>
    </lineage>
</organism>
<evidence type="ECO:0000313" key="1">
    <source>
        <dbReference type="EMBL" id="OTP66223.1"/>
    </source>
</evidence>
<dbReference type="EMBL" id="NBTY01000202">
    <property type="protein sequence ID" value="OTP66223.1"/>
    <property type="molecule type" value="Genomic_DNA"/>
</dbReference>
<dbReference type="Proteomes" id="UP000194546">
    <property type="component" value="Unassembled WGS sequence"/>
</dbReference>